<reference evidence="6 7" key="1">
    <citation type="journal article" date="2012" name="PLoS Pathog.">
        <title>The genome of the obligate intracellular parasite Trachipleistophora hominis: new insights into microsporidian genome dynamics and reductive evolution.</title>
        <authorList>
            <person name="Heinz E."/>
            <person name="Williams T.A."/>
            <person name="Nakjang S."/>
            <person name="Noel C.J."/>
            <person name="Swan D.C."/>
            <person name="Goldberg A.V."/>
            <person name="Harris S.R."/>
            <person name="Weinmaier T."/>
            <person name="Markert S."/>
            <person name="Becher D."/>
            <person name="Bernhardt J."/>
            <person name="Dagan T."/>
            <person name="Hacker C."/>
            <person name="Lucocq J.M."/>
            <person name="Schweder T."/>
            <person name="Rattei T."/>
            <person name="Hall N."/>
            <person name="Hirt R.P."/>
            <person name="Embley T.M."/>
        </authorList>
    </citation>
    <scope>NUCLEOTIDE SEQUENCE [LARGE SCALE GENOMIC DNA]</scope>
</reference>
<proteinExistence type="predicted"/>
<name>L7JT43_TRAHO</name>
<dbReference type="GO" id="GO:0046872">
    <property type="term" value="F:metal ion binding"/>
    <property type="evidence" value="ECO:0007669"/>
    <property type="project" value="UniProtKB-KW"/>
</dbReference>
<dbReference type="Proteomes" id="UP000011185">
    <property type="component" value="Unassembled WGS sequence"/>
</dbReference>
<dbReference type="Pfam" id="PF08772">
    <property type="entry name" value="Zn_ribbon_NOB1"/>
    <property type="match status" value="1"/>
</dbReference>
<feature type="domain" description="Ribonuclease PIN" evidence="5">
    <location>
        <begin position="4"/>
        <end position="87"/>
    </location>
</feature>
<dbReference type="Gene3D" id="3.40.50.1010">
    <property type="entry name" value="5'-nuclease"/>
    <property type="match status" value="1"/>
</dbReference>
<sequence>MIAVIDTNIIIQRKLSEYEFSKGFITPSILVEVRGEDLNSYLDLYAHKIEIVQPDEKYLKKVYDLQKEKNLLLSVADIEVVALTLQLNGALRRERLSGWITKENIDEKIECLSLDNGVQHCLRLLKCADKGTTSERDFMFRCVSCFSLYEEKLDFCKKCASNLITRVSVKKENGKIKLFLKKGFKMKKTELKDKYGNILHSEDQNAYKMHIREKSRTMQN</sequence>
<dbReference type="SUPFAM" id="SSF144206">
    <property type="entry name" value="NOB1 zinc finger-like"/>
    <property type="match status" value="1"/>
</dbReference>
<evidence type="ECO:0000259" key="5">
    <source>
        <dbReference type="Pfam" id="PF17146"/>
    </source>
</evidence>
<dbReference type="PANTHER" id="PTHR12814">
    <property type="entry name" value="RNA-BINDING PROTEIN NOB1"/>
    <property type="match status" value="1"/>
</dbReference>
<keyword evidence="7" id="KW-1185">Reference proteome</keyword>
<protein>
    <submittedName>
        <fullName evidence="6">Putative RNA-binding protein Nob1p involved in 26S proteasome assembly</fullName>
    </submittedName>
</protein>
<evidence type="ECO:0000313" key="7">
    <source>
        <dbReference type="Proteomes" id="UP000011185"/>
    </source>
</evidence>
<dbReference type="VEuPathDB" id="MicrosporidiaDB:THOM_2513"/>
<dbReference type="GO" id="GO:0016787">
    <property type="term" value="F:hydrolase activity"/>
    <property type="evidence" value="ECO:0007669"/>
    <property type="project" value="UniProtKB-KW"/>
</dbReference>
<accession>L7JT43</accession>
<keyword evidence="2" id="KW-0479">Metal-binding</keyword>
<dbReference type="InterPro" id="IPR033411">
    <property type="entry name" value="Ribonuclease_PIN"/>
</dbReference>
<evidence type="ECO:0000259" key="4">
    <source>
        <dbReference type="Pfam" id="PF08772"/>
    </source>
</evidence>
<dbReference type="GO" id="GO:0030490">
    <property type="term" value="P:maturation of SSU-rRNA"/>
    <property type="evidence" value="ECO:0007669"/>
    <property type="project" value="TreeGrafter"/>
</dbReference>
<dbReference type="STRING" id="72359.L7JT43"/>
<dbReference type="EMBL" id="JH994035">
    <property type="protein sequence ID" value="ELQ74599.1"/>
    <property type="molecule type" value="Genomic_DNA"/>
</dbReference>
<evidence type="ECO:0000256" key="2">
    <source>
        <dbReference type="ARBA" id="ARBA00022723"/>
    </source>
</evidence>
<gene>
    <name evidence="6" type="ORF">THOM_2513</name>
</gene>
<feature type="domain" description="Nin one binding (NOB1) Zn-ribbon-like" evidence="4">
    <location>
        <begin position="136"/>
        <end position="188"/>
    </location>
</feature>
<dbReference type="OMA" id="LDFCKKC"/>
<organism evidence="6 7">
    <name type="scientific">Trachipleistophora hominis</name>
    <name type="common">Microsporidian parasite</name>
    <dbReference type="NCBI Taxonomy" id="72359"/>
    <lineage>
        <taxon>Eukaryota</taxon>
        <taxon>Fungi</taxon>
        <taxon>Fungi incertae sedis</taxon>
        <taxon>Microsporidia</taxon>
        <taxon>Pleistophoridae</taxon>
        <taxon>Trachipleistophora</taxon>
    </lineage>
</organism>
<dbReference type="OrthoDB" id="446759at2759"/>
<keyword evidence="6" id="KW-0647">Proteasome</keyword>
<dbReference type="GO" id="GO:0000502">
    <property type="term" value="C:proteasome complex"/>
    <property type="evidence" value="ECO:0007669"/>
    <property type="project" value="UniProtKB-KW"/>
</dbReference>
<dbReference type="Gene3D" id="6.20.210.10">
    <property type="entry name" value="Nin one binding (NOB1), Zn-ribbon-like"/>
    <property type="match status" value="1"/>
</dbReference>
<dbReference type="AlphaFoldDB" id="L7JT43"/>
<dbReference type="HOGENOM" id="CLU_106416_0_0_1"/>
<dbReference type="InParanoid" id="L7JT43"/>
<evidence type="ECO:0000256" key="1">
    <source>
        <dbReference type="ARBA" id="ARBA00022722"/>
    </source>
</evidence>
<dbReference type="InterPro" id="IPR036283">
    <property type="entry name" value="NOB1_Zf-like_sf"/>
</dbReference>
<dbReference type="GO" id="GO:0004521">
    <property type="term" value="F:RNA endonuclease activity"/>
    <property type="evidence" value="ECO:0007669"/>
    <property type="project" value="TreeGrafter"/>
</dbReference>
<dbReference type="Pfam" id="PF17146">
    <property type="entry name" value="PIN_6"/>
    <property type="match status" value="1"/>
</dbReference>
<evidence type="ECO:0000313" key="6">
    <source>
        <dbReference type="EMBL" id="ELQ74599.1"/>
    </source>
</evidence>
<dbReference type="PANTHER" id="PTHR12814:SF2">
    <property type="entry name" value="RNA-BINDING PROTEIN NOB1"/>
    <property type="match status" value="1"/>
</dbReference>
<keyword evidence="3" id="KW-0378">Hydrolase</keyword>
<dbReference type="InterPro" id="IPR014881">
    <property type="entry name" value="NOB1_Zn-bd"/>
</dbReference>
<evidence type="ECO:0000256" key="3">
    <source>
        <dbReference type="ARBA" id="ARBA00022801"/>
    </source>
</evidence>
<dbReference type="InterPro" id="IPR039907">
    <property type="entry name" value="NOB1"/>
</dbReference>
<dbReference type="GO" id="GO:0030688">
    <property type="term" value="C:preribosome, small subunit precursor"/>
    <property type="evidence" value="ECO:0007669"/>
    <property type="project" value="TreeGrafter"/>
</dbReference>
<keyword evidence="1" id="KW-0540">Nuclease</keyword>